<evidence type="ECO:0000313" key="8">
    <source>
        <dbReference type="Proteomes" id="UP000306102"/>
    </source>
</evidence>
<feature type="domain" description="Disease resistance N-terminal" evidence="6">
    <location>
        <begin position="10"/>
        <end position="92"/>
    </location>
</feature>
<keyword evidence="4" id="KW-0067">ATP-binding</keyword>
<dbReference type="PANTHER" id="PTHR19338:SF66">
    <property type="entry name" value="NB-ARC DOMAIN-CONTAINING PROTEIN"/>
    <property type="match status" value="1"/>
</dbReference>
<reference evidence="7 8" key="1">
    <citation type="journal article" date="2018" name="Proc. Natl. Acad. Sci. U.S.A.">
        <title>Draft genome sequence of Camellia sinensis var. sinensis provides insights into the evolution of the tea genome and tea quality.</title>
        <authorList>
            <person name="Wei C."/>
            <person name="Yang H."/>
            <person name="Wang S."/>
            <person name="Zhao J."/>
            <person name="Liu C."/>
            <person name="Gao L."/>
            <person name="Xia E."/>
            <person name="Lu Y."/>
            <person name="Tai Y."/>
            <person name="She G."/>
            <person name="Sun J."/>
            <person name="Cao H."/>
            <person name="Tong W."/>
            <person name="Gao Q."/>
            <person name="Li Y."/>
            <person name="Deng W."/>
            <person name="Jiang X."/>
            <person name="Wang W."/>
            <person name="Chen Q."/>
            <person name="Zhang S."/>
            <person name="Li H."/>
            <person name="Wu J."/>
            <person name="Wang P."/>
            <person name="Li P."/>
            <person name="Shi C."/>
            <person name="Zheng F."/>
            <person name="Jian J."/>
            <person name="Huang B."/>
            <person name="Shan D."/>
            <person name="Shi M."/>
            <person name="Fang C."/>
            <person name="Yue Y."/>
            <person name="Li F."/>
            <person name="Li D."/>
            <person name="Wei S."/>
            <person name="Han B."/>
            <person name="Jiang C."/>
            <person name="Yin Y."/>
            <person name="Xia T."/>
            <person name="Zhang Z."/>
            <person name="Bennetzen J.L."/>
            <person name="Zhao S."/>
            <person name="Wan X."/>
        </authorList>
    </citation>
    <scope>NUCLEOTIDE SEQUENCE [LARGE SCALE GENOMIC DNA]</scope>
    <source>
        <strain evidence="8">cv. Shuchazao</strain>
        <tissue evidence="7">Leaf</tissue>
    </source>
</reference>
<keyword evidence="2" id="KW-0547">Nucleotide-binding</keyword>
<dbReference type="SUPFAM" id="SSF52540">
    <property type="entry name" value="P-loop containing nucleoside triphosphate hydrolases"/>
    <property type="match status" value="1"/>
</dbReference>
<comment type="caution">
    <text evidence="7">The sequence shown here is derived from an EMBL/GenBank/DDBJ whole genome shotgun (WGS) entry which is preliminary data.</text>
</comment>
<evidence type="ECO:0000313" key="7">
    <source>
        <dbReference type="EMBL" id="THG21884.1"/>
    </source>
</evidence>
<proteinExistence type="predicted"/>
<evidence type="ECO:0000256" key="4">
    <source>
        <dbReference type="ARBA" id="ARBA00022840"/>
    </source>
</evidence>
<dbReference type="GO" id="GO:0005524">
    <property type="term" value="F:ATP binding"/>
    <property type="evidence" value="ECO:0007669"/>
    <property type="project" value="UniProtKB-KW"/>
</dbReference>
<dbReference type="CDD" id="cd14798">
    <property type="entry name" value="RX-CC_like"/>
    <property type="match status" value="2"/>
</dbReference>
<dbReference type="PANTHER" id="PTHR19338">
    <property type="entry name" value="TRANSLOCASE OF INNER MITOCHONDRIAL MEMBRANE 13 HOMOLOG"/>
    <property type="match status" value="1"/>
</dbReference>
<dbReference type="InterPro" id="IPR038005">
    <property type="entry name" value="RX-like_CC"/>
</dbReference>
<accession>A0A4S4EZ18</accession>
<protein>
    <recommendedName>
        <fullName evidence="9">AAA+ ATPase domain-containing protein</fullName>
    </recommendedName>
</protein>
<dbReference type="Pfam" id="PF00931">
    <property type="entry name" value="NB-ARC"/>
    <property type="match status" value="1"/>
</dbReference>
<evidence type="ECO:0000256" key="1">
    <source>
        <dbReference type="ARBA" id="ARBA00022737"/>
    </source>
</evidence>
<feature type="domain" description="NB-ARC" evidence="5">
    <location>
        <begin position="174"/>
        <end position="345"/>
    </location>
</feature>
<keyword evidence="3" id="KW-0611">Plant defense</keyword>
<dbReference type="Proteomes" id="UP000306102">
    <property type="component" value="Unassembled WGS sequence"/>
</dbReference>
<dbReference type="PRINTS" id="PR00364">
    <property type="entry name" value="DISEASERSIST"/>
</dbReference>
<evidence type="ECO:0008006" key="9">
    <source>
        <dbReference type="Google" id="ProtNLM"/>
    </source>
</evidence>
<dbReference type="AlphaFoldDB" id="A0A4S4EZ18"/>
<evidence type="ECO:0000259" key="6">
    <source>
        <dbReference type="Pfam" id="PF18052"/>
    </source>
</evidence>
<dbReference type="Gene3D" id="3.40.50.300">
    <property type="entry name" value="P-loop containing nucleotide triphosphate hydrolases"/>
    <property type="match status" value="1"/>
</dbReference>
<evidence type="ECO:0000256" key="3">
    <source>
        <dbReference type="ARBA" id="ARBA00022821"/>
    </source>
</evidence>
<keyword evidence="1" id="KW-0677">Repeat</keyword>
<gene>
    <name evidence="7" type="ORF">TEA_023564</name>
</gene>
<organism evidence="7 8">
    <name type="scientific">Camellia sinensis var. sinensis</name>
    <name type="common">China tea</name>
    <dbReference type="NCBI Taxonomy" id="542762"/>
    <lineage>
        <taxon>Eukaryota</taxon>
        <taxon>Viridiplantae</taxon>
        <taxon>Streptophyta</taxon>
        <taxon>Embryophyta</taxon>
        <taxon>Tracheophyta</taxon>
        <taxon>Spermatophyta</taxon>
        <taxon>Magnoliopsida</taxon>
        <taxon>eudicotyledons</taxon>
        <taxon>Gunneridae</taxon>
        <taxon>Pentapetalae</taxon>
        <taxon>asterids</taxon>
        <taxon>Ericales</taxon>
        <taxon>Theaceae</taxon>
        <taxon>Camellia</taxon>
    </lineage>
</organism>
<dbReference type="GO" id="GO:0006952">
    <property type="term" value="P:defense response"/>
    <property type="evidence" value="ECO:0007669"/>
    <property type="project" value="UniProtKB-KW"/>
</dbReference>
<dbReference type="InterPro" id="IPR041118">
    <property type="entry name" value="Rx_N"/>
</dbReference>
<dbReference type="GO" id="GO:0043531">
    <property type="term" value="F:ADP binding"/>
    <property type="evidence" value="ECO:0007669"/>
    <property type="project" value="InterPro"/>
</dbReference>
<name>A0A4S4EZ18_CAMSN</name>
<evidence type="ECO:0000256" key="2">
    <source>
        <dbReference type="ARBA" id="ARBA00022741"/>
    </source>
</evidence>
<dbReference type="Gene3D" id="1.20.5.4130">
    <property type="match status" value="2"/>
</dbReference>
<dbReference type="EMBL" id="SDRB02001170">
    <property type="protein sequence ID" value="THG21884.1"/>
    <property type="molecule type" value="Genomic_DNA"/>
</dbReference>
<sequence>MAEIIAGPYVSFVVKRLGEVLIQEANFLRGVSGQVEEMQRELNRMQCFLKDAAAKREGDERVHNWVAEIREAAYDAEAVIDTFIIKVGFRRETGSILNVLMRYSCVFKFKGCIAIHKVGVEINSIKTKIASIRTSLETYGISAIREGESSSSEKQRLLRRSYPHIVEEDIVGLDDDIKTIVEHLVKEERQCRVVSIWGMGGLGKTTLAKKVYNHNDVRRHFDSFAWAFISQQCNVREVLEGILIKLSIEWREQIKLMKHEELVEKLFEVQSQKKCLVVIDDIWKAQDWEILSTAFPNKKDAGSKILLTTRIEEVASYADQLHKLRHLTKDESWELFEKKASTEELKSLDGVQVEIVFIKDELQSICAFLRVADAIEDTEPELQTWVHHVRDLTYHTDSILDQFTIRFAPHHHHRHGFFYESVYKIYYQIKIPHSQKYDIMEENHCK</sequence>
<dbReference type="FunFam" id="3.40.50.300:FF:001091">
    <property type="entry name" value="Probable disease resistance protein At1g61300"/>
    <property type="match status" value="1"/>
</dbReference>
<evidence type="ECO:0000259" key="5">
    <source>
        <dbReference type="Pfam" id="PF00931"/>
    </source>
</evidence>
<dbReference type="Pfam" id="PF18052">
    <property type="entry name" value="Rx_N"/>
    <property type="match status" value="1"/>
</dbReference>
<keyword evidence="8" id="KW-1185">Reference proteome</keyword>
<dbReference type="InterPro" id="IPR002182">
    <property type="entry name" value="NB-ARC"/>
</dbReference>
<dbReference type="InterPro" id="IPR027417">
    <property type="entry name" value="P-loop_NTPase"/>
</dbReference>